<comment type="caution">
    <text evidence="5">The sequence shown here is derived from an EMBL/GenBank/DDBJ whole genome shotgun (WGS) entry which is preliminary data.</text>
</comment>
<keyword evidence="6" id="KW-1185">Reference proteome</keyword>
<keyword evidence="3" id="KW-0602">Photosynthesis</keyword>
<accession>A0ABN9W4N6</accession>
<evidence type="ECO:0000256" key="3">
    <source>
        <dbReference type="ARBA" id="ARBA00022531"/>
    </source>
</evidence>
<keyword evidence="2" id="KW-0150">Chloroplast</keyword>
<evidence type="ECO:0000313" key="5">
    <source>
        <dbReference type="EMBL" id="CAK0879629.1"/>
    </source>
</evidence>
<comment type="subcellular location">
    <subcellularLocation>
        <location evidence="1">Plastid</location>
        <location evidence="1">Chloroplast</location>
    </subcellularLocation>
</comment>
<dbReference type="InterPro" id="IPR001344">
    <property type="entry name" value="Chloro_AB-bd_pln"/>
</dbReference>
<evidence type="ECO:0000256" key="1">
    <source>
        <dbReference type="ARBA" id="ARBA00004229"/>
    </source>
</evidence>
<protein>
    <submittedName>
        <fullName evidence="5">Uncharacterized protein</fullName>
    </submittedName>
</protein>
<dbReference type="EMBL" id="CAUYUJ010017983">
    <property type="protein sequence ID" value="CAK0879629.1"/>
    <property type="molecule type" value="Genomic_DNA"/>
</dbReference>
<organism evidence="5 6">
    <name type="scientific">Prorocentrum cordatum</name>
    <dbReference type="NCBI Taxonomy" id="2364126"/>
    <lineage>
        <taxon>Eukaryota</taxon>
        <taxon>Sar</taxon>
        <taxon>Alveolata</taxon>
        <taxon>Dinophyceae</taxon>
        <taxon>Prorocentrales</taxon>
        <taxon>Prorocentraceae</taxon>
        <taxon>Prorocentrum</taxon>
    </lineage>
</organism>
<name>A0ABN9W4N6_9DINO</name>
<evidence type="ECO:0000313" key="6">
    <source>
        <dbReference type="Proteomes" id="UP001189429"/>
    </source>
</evidence>
<gene>
    <name evidence="5" type="ORF">PCOR1329_LOCUS63008</name>
</gene>
<reference evidence="5" key="1">
    <citation type="submission" date="2023-10" db="EMBL/GenBank/DDBJ databases">
        <authorList>
            <person name="Chen Y."/>
            <person name="Shah S."/>
            <person name="Dougan E. K."/>
            <person name="Thang M."/>
            <person name="Chan C."/>
        </authorList>
    </citation>
    <scope>NUCLEOTIDE SEQUENCE [LARGE SCALE GENOMIC DNA]</scope>
</reference>
<dbReference type="Proteomes" id="UP001189429">
    <property type="component" value="Unassembled WGS sequence"/>
</dbReference>
<keyword evidence="4" id="KW-0934">Plastid</keyword>
<evidence type="ECO:0000256" key="4">
    <source>
        <dbReference type="ARBA" id="ARBA00022640"/>
    </source>
</evidence>
<proteinExistence type="predicted"/>
<evidence type="ECO:0000256" key="2">
    <source>
        <dbReference type="ARBA" id="ARBA00022528"/>
    </source>
</evidence>
<dbReference type="SUPFAM" id="SSF103511">
    <property type="entry name" value="Chlorophyll a-b binding protein"/>
    <property type="match status" value="2"/>
</dbReference>
<dbReference type="PANTHER" id="PTHR21649">
    <property type="entry name" value="CHLOROPHYLL A/B BINDING PROTEIN"/>
    <property type="match status" value="1"/>
</dbReference>
<dbReference type="Pfam" id="PF00504">
    <property type="entry name" value="Chloroa_b-bind"/>
    <property type="match status" value="2"/>
</dbReference>
<sequence length="440" mass="46440">MMAIIGMFFQDGLTGSAWGDWALYTGSPLRAFESELGVQAPVGYWDPLGLSADGDADSFKRRRETELKHGRVSMLATMGYITPEYFKFAGYLSPSTGLKFSDVPSGLGALAKVPGAGICQWVIFCGLVEVNFGFGAFKRGSEPGNYGWRAITSTDPETKQKKLNAEIANGRLAMMAIIGMFFQDGLTGAAWGDWALYTDSPLRAEPVSVAAAAAAAAAAKGAVAAGSAKAAGAMAASGAAAGAGVLRQGKTAPGLATSYEPFGPGPFDPAKQVGALPPLGFWDPAGLCTDEATFRKYRTAEIKHARVAMMAAIGLTAAHGNKFPWVSPETPSGLAALQEPAAAQAFGILFLTAGFYELKFWTESESRAPGDFGDPAGWTTTFGGVQFDDELRNRELNNGRFSMFAVIGILVAEQWTGLDGVDQFDAAMKRWQGMGGFENF</sequence>
<dbReference type="InterPro" id="IPR022796">
    <property type="entry name" value="Chloroa_b-bind"/>
</dbReference>
<dbReference type="Gene3D" id="1.10.3460.10">
    <property type="entry name" value="Chlorophyll a/b binding protein domain"/>
    <property type="match status" value="2"/>
</dbReference>